<evidence type="ECO:0000256" key="4">
    <source>
        <dbReference type="ARBA" id="ARBA00022989"/>
    </source>
</evidence>
<evidence type="ECO:0000313" key="7">
    <source>
        <dbReference type="EMBL" id="MBX8631023.1"/>
    </source>
</evidence>
<dbReference type="PANTHER" id="PTHR38825:SF2">
    <property type="entry name" value="LYSINE TRANSPORTER LYSE"/>
    <property type="match status" value="1"/>
</dbReference>
<dbReference type="EMBL" id="JAHEAC010000013">
    <property type="protein sequence ID" value="MBX8643596.1"/>
    <property type="molecule type" value="Genomic_DNA"/>
</dbReference>
<evidence type="ECO:0000313" key="9">
    <source>
        <dbReference type="Proteomes" id="UP000716004"/>
    </source>
</evidence>
<sequence>MIWYADLLFGFLLGFSLTIPPGPMNAFIATQTMVRGMGAGVITGTGAMTADLVLGTVIFAARTVLDLHSYIRAVYVIGSVVLIMLAYSSIRGTSSMSPPQAGSRTYYRALLLGITNPFQILWWLTAGLAFAYIGGIILLAGLFAAIAVWIVLFPVVLHTGTRRHPEVRRGITLASSILMVLFAGYFIYLAL</sequence>
<feature type="transmembrane region" description="Helical" evidence="6">
    <location>
        <begin position="171"/>
        <end position="190"/>
    </location>
</feature>
<dbReference type="PANTHER" id="PTHR38825">
    <property type="entry name" value="LYSINE EXPORTER PROTEIN (LYSE/YGGA)"/>
    <property type="match status" value="1"/>
</dbReference>
<dbReference type="AlphaFoldDB" id="A0A8J7YMW7"/>
<evidence type="ECO:0000256" key="5">
    <source>
        <dbReference type="ARBA" id="ARBA00023136"/>
    </source>
</evidence>
<proteinExistence type="predicted"/>
<evidence type="ECO:0000256" key="2">
    <source>
        <dbReference type="ARBA" id="ARBA00022475"/>
    </source>
</evidence>
<dbReference type="GO" id="GO:0005886">
    <property type="term" value="C:plasma membrane"/>
    <property type="evidence" value="ECO:0007669"/>
    <property type="project" value="UniProtKB-SubCell"/>
</dbReference>
<dbReference type="Proteomes" id="UP000716004">
    <property type="component" value="Unassembled WGS sequence"/>
</dbReference>
<keyword evidence="3 6" id="KW-0812">Transmembrane</keyword>
<dbReference type="GO" id="GO:0006865">
    <property type="term" value="P:amino acid transport"/>
    <property type="evidence" value="ECO:0007669"/>
    <property type="project" value="InterPro"/>
</dbReference>
<gene>
    <name evidence="7" type="ORF">J9259_00640</name>
    <name evidence="8" type="ORF">KIY12_02555</name>
</gene>
<accession>A0A8J7YMW7</accession>
<comment type="subcellular location">
    <subcellularLocation>
        <location evidence="1">Cell membrane</location>
        <topology evidence="1">Multi-pass membrane protein</topology>
    </subcellularLocation>
</comment>
<comment type="caution">
    <text evidence="7">The sequence shown here is derived from an EMBL/GenBank/DDBJ whole genome shotgun (WGS) entry which is preliminary data.</text>
</comment>
<keyword evidence="2" id="KW-1003">Cell membrane</keyword>
<dbReference type="Proteomes" id="UP000750197">
    <property type="component" value="Unassembled WGS sequence"/>
</dbReference>
<evidence type="ECO:0000256" key="6">
    <source>
        <dbReference type="SAM" id="Phobius"/>
    </source>
</evidence>
<reference evidence="7" key="1">
    <citation type="submission" date="2021-04" db="EMBL/GenBank/DDBJ databases">
        <title>Genomic insights into ecological role and evolution of a novel Thermoplasmata order Candidatus Sysuiplasmatales.</title>
        <authorList>
            <person name="Yuan Y."/>
        </authorList>
    </citation>
    <scope>NUCLEOTIDE SEQUENCE</scope>
    <source>
        <strain evidence="8">TUT19-bin139</strain>
        <strain evidence="7">YP2-bin.285</strain>
    </source>
</reference>
<protein>
    <submittedName>
        <fullName evidence="7">LysE family transporter</fullName>
    </submittedName>
</protein>
<feature type="transmembrane region" description="Helical" evidence="6">
    <location>
        <begin position="73"/>
        <end position="90"/>
    </location>
</feature>
<evidence type="ECO:0000256" key="3">
    <source>
        <dbReference type="ARBA" id="ARBA00022692"/>
    </source>
</evidence>
<name>A0A8J7YMW7_9ARCH</name>
<dbReference type="EMBL" id="JAGVSJ010000001">
    <property type="protein sequence ID" value="MBX8631023.1"/>
    <property type="molecule type" value="Genomic_DNA"/>
</dbReference>
<evidence type="ECO:0000313" key="8">
    <source>
        <dbReference type="EMBL" id="MBX8643596.1"/>
    </source>
</evidence>
<organism evidence="7 9">
    <name type="scientific">Candidatus Sysuiplasma superficiale</name>
    <dbReference type="NCBI Taxonomy" id="2823368"/>
    <lineage>
        <taxon>Archaea</taxon>
        <taxon>Methanobacteriati</taxon>
        <taxon>Thermoplasmatota</taxon>
        <taxon>Thermoplasmata</taxon>
        <taxon>Candidatus Sysuiplasmatales</taxon>
        <taxon>Candidatus Sysuiplasmataceae</taxon>
        <taxon>Candidatus Sysuiplasma</taxon>
    </lineage>
</organism>
<feature type="transmembrane region" description="Helical" evidence="6">
    <location>
        <begin position="120"/>
        <end position="151"/>
    </location>
</feature>
<dbReference type="InterPro" id="IPR001123">
    <property type="entry name" value="LeuE-type"/>
</dbReference>
<dbReference type="Pfam" id="PF01810">
    <property type="entry name" value="LysE"/>
    <property type="match status" value="1"/>
</dbReference>
<feature type="transmembrane region" description="Helical" evidence="6">
    <location>
        <begin position="36"/>
        <end position="61"/>
    </location>
</feature>
<keyword evidence="5 6" id="KW-0472">Membrane</keyword>
<keyword evidence="4 6" id="KW-1133">Transmembrane helix</keyword>
<evidence type="ECO:0000256" key="1">
    <source>
        <dbReference type="ARBA" id="ARBA00004651"/>
    </source>
</evidence>